<name>A0A1G9MK35_9RHOB</name>
<gene>
    <name evidence="2" type="ORF">SAMN04488026_111113</name>
</gene>
<proteinExistence type="predicted"/>
<keyword evidence="1" id="KW-0472">Membrane</keyword>
<protein>
    <submittedName>
        <fullName evidence="2">Cobalt transporter subunit CbtA</fullName>
    </submittedName>
</protein>
<evidence type="ECO:0000313" key="3">
    <source>
        <dbReference type="Proteomes" id="UP000199382"/>
    </source>
</evidence>
<dbReference type="Proteomes" id="UP000199382">
    <property type="component" value="Unassembled WGS sequence"/>
</dbReference>
<dbReference type="NCBIfam" id="TIGR02458">
    <property type="entry name" value="CbtA"/>
    <property type="match status" value="1"/>
</dbReference>
<feature type="transmembrane region" description="Helical" evidence="1">
    <location>
        <begin position="67"/>
        <end position="90"/>
    </location>
</feature>
<dbReference type="EMBL" id="FNEK01000111">
    <property type="protein sequence ID" value="SDL74650.1"/>
    <property type="molecule type" value="Genomic_DNA"/>
</dbReference>
<feature type="transmembrane region" description="Helical" evidence="1">
    <location>
        <begin position="163"/>
        <end position="180"/>
    </location>
</feature>
<keyword evidence="1" id="KW-1133">Transmembrane helix</keyword>
<dbReference type="Pfam" id="PF09490">
    <property type="entry name" value="CbtA"/>
    <property type="match status" value="1"/>
</dbReference>
<reference evidence="2 3" key="1">
    <citation type="submission" date="2016-10" db="EMBL/GenBank/DDBJ databases">
        <authorList>
            <person name="de Groot N.N."/>
        </authorList>
    </citation>
    <scope>NUCLEOTIDE SEQUENCE [LARGE SCALE GENOMIC DNA]</scope>
    <source>
        <strain evidence="2 3">DSM 25294</strain>
    </source>
</reference>
<feature type="transmembrane region" description="Helical" evidence="1">
    <location>
        <begin position="192"/>
        <end position="218"/>
    </location>
</feature>
<keyword evidence="3" id="KW-1185">Reference proteome</keyword>
<organism evidence="2 3">
    <name type="scientific">Aliiruegeria lutimaris</name>
    <dbReference type="NCBI Taxonomy" id="571298"/>
    <lineage>
        <taxon>Bacteria</taxon>
        <taxon>Pseudomonadati</taxon>
        <taxon>Pseudomonadota</taxon>
        <taxon>Alphaproteobacteria</taxon>
        <taxon>Rhodobacterales</taxon>
        <taxon>Roseobacteraceae</taxon>
        <taxon>Aliiruegeria</taxon>
    </lineage>
</organism>
<feature type="transmembrane region" description="Helical" evidence="1">
    <location>
        <begin position="139"/>
        <end position="156"/>
    </location>
</feature>
<dbReference type="AlphaFoldDB" id="A0A1G9MK35"/>
<dbReference type="STRING" id="571298.SAMN04488026_111113"/>
<feature type="transmembrane region" description="Helical" evidence="1">
    <location>
        <begin position="102"/>
        <end position="119"/>
    </location>
</feature>
<dbReference type="OrthoDB" id="9813640at2"/>
<sequence>MILKSLTSGIVAGAAAGLFTGLLQLALVQPVLLHAELYETGALVHRGAEAVSARWEWSGIDPARDGLSLLFSMLIFAGYGLLLTAAMSLATEGETSISPRAGAIWGVCGFVAAQLAPAFSLPPEVPGAAHIDLSQRQIWWYATVAVTAVALWLLAFGRSNWHALAAIVLLLAPHVIGAPQPEHFEGPVPQELAALFASRALGAGLAGWTVLGATLAWLRKHSAESSV</sequence>
<dbReference type="RefSeq" id="WP_093164388.1">
    <property type="nucleotide sequence ID" value="NZ_FNEK01000111.1"/>
</dbReference>
<accession>A0A1G9MK35</accession>
<evidence type="ECO:0000256" key="1">
    <source>
        <dbReference type="SAM" id="Phobius"/>
    </source>
</evidence>
<keyword evidence="1" id="KW-0812">Transmembrane</keyword>
<dbReference type="InterPro" id="IPR012666">
    <property type="entry name" value="CbtA_put"/>
</dbReference>
<evidence type="ECO:0000313" key="2">
    <source>
        <dbReference type="EMBL" id="SDL74650.1"/>
    </source>
</evidence>